<evidence type="ECO:0000313" key="1">
    <source>
        <dbReference type="EMBL" id="THU75338.1"/>
    </source>
</evidence>
<name>A0A4S8KJR4_DENBC</name>
<evidence type="ECO:0000313" key="2">
    <source>
        <dbReference type="Proteomes" id="UP000297245"/>
    </source>
</evidence>
<dbReference type="Proteomes" id="UP000297245">
    <property type="component" value="Unassembled WGS sequence"/>
</dbReference>
<gene>
    <name evidence="1" type="ORF">K435DRAFT_881034</name>
</gene>
<proteinExistence type="predicted"/>
<protein>
    <submittedName>
        <fullName evidence="1">Uncharacterized protein</fullName>
    </submittedName>
</protein>
<accession>A0A4S8KJR4</accession>
<organism evidence="1 2">
    <name type="scientific">Dendrothele bispora (strain CBS 962.96)</name>
    <dbReference type="NCBI Taxonomy" id="1314807"/>
    <lineage>
        <taxon>Eukaryota</taxon>
        <taxon>Fungi</taxon>
        <taxon>Dikarya</taxon>
        <taxon>Basidiomycota</taxon>
        <taxon>Agaricomycotina</taxon>
        <taxon>Agaricomycetes</taxon>
        <taxon>Agaricomycetidae</taxon>
        <taxon>Agaricales</taxon>
        <taxon>Agaricales incertae sedis</taxon>
        <taxon>Dendrothele</taxon>
    </lineage>
</organism>
<sequence>MAYRTLGYPTLGKRIYKTWRTFSKCWDIQCGKIVTFTIFPTTVPKDDANESFFPPGS</sequence>
<dbReference type="AlphaFoldDB" id="A0A4S8KJR4"/>
<reference evidence="1 2" key="1">
    <citation type="journal article" date="2019" name="Nat. Ecol. Evol.">
        <title>Megaphylogeny resolves global patterns of mushroom evolution.</title>
        <authorList>
            <person name="Varga T."/>
            <person name="Krizsan K."/>
            <person name="Foldi C."/>
            <person name="Dima B."/>
            <person name="Sanchez-Garcia M."/>
            <person name="Sanchez-Ramirez S."/>
            <person name="Szollosi G.J."/>
            <person name="Szarkandi J.G."/>
            <person name="Papp V."/>
            <person name="Albert L."/>
            <person name="Andreopoulos W."/>
            <person name="Angelini C."/>
            <person name="Antonin V."/>
            <person name="Barry K.W."/>
            <person name="Bougher N.L."/>
            <person name="Buchanan P."/>
            <person name="Buyck B."/>
            <person name="Bense V."/>
            <person name="Catcheside P."/>
            <person name="Chovatia M."/>
            <person name="Cooper J."/>
            <person name="Damon W."/>
            <person name="Desjardin D."/>
            <person name="Finy P."/>
            <person name="Geml J."/>
            <person name="Haridas S."/>
            <person name="Hughes K."/>
            <person name="Justo A."/>
            <person name="Karasinski D."/>
            <person name="Kautmanova I."/>
            <person name="Kiss B."/>
            <person name="Kocsube S."/>
            <person name="Kotiranta H."/>
            <person name="LaButti K.M."/>
            <person name="Lechner B.E."/>
            <person name="Liimatainen K."/>
            <person name="Lipzen A."/>
            <person name="Lukacs Z."/>
            <person name="Mihaltcheva S."/>
            <person name="Morgado L.N."/>
            <person name="Niskanen T."/>
            <person name="Noordeloos M.E."/>
            <person name="Ohm R.A."/>
            <person name="Ortiz-Santana B."/>
            <person name="Ovrebo C."/>
            <person name="Racz N."/>
            <person name="Riley R."/>
            <person name="Savchenko A."/>
            <person name="Shiryaev A."/>
            <person name="Soop K."/>
            <person name="Spirin V."/>
            <person name="Szebenyi C."/>
            <person name="Tomsovsky M."/>
            <person name="Tulloss R.E."/>
            <person name="Uehling J."/>
            <person name="Grigoriev I.V."/>
            <person name="Vagvolgyi C."/>
            <person name="Papp T."/>
            <person name="Martin F.M."/>
            <person name="Miettinen O."/>
            <person name="Hibbett D.S."/>
            <person name="Nagy L.G."/>
        </authorList>
    </citation>
    <scope>NUCLEOTIDE SEQUENCE [LARGE SCALE GENOMIC DNA]</scope>
    <source>
        <strain evidence="1 2">CBS 962.96</strain>
    </source>
</reference>
<keyword evidence="2" id="KW-1185">Reference proteome</keyword>
<dbReference type="EMBL" id="ML182337">
    <property type="protein sequence ID" value="THU75338.1"/>
    <property type="molecule type" value="Genomic_DNA"/>
</dbReference>